<protein>
    <recommendedName>
        <fullName evidence="5">RING-type domain-containing protein</fullName>
    </recommendedName>
</protein>
<dbReference type="CDD" id="cd16454">
    <property type="entry name" value="RING-H2_PA-TM-RING"/>
    <property type="match status" value="1"/>
</dbReference>
<dbReference type="SMART" id="SM00184">
    <property type="entry name" value="RING"/>
    <property type="match status" value="1"/>
</dbReference>
<evidence type="ECO:0000256" key="4">
    <source>
        <dbReference type="PROSITE-ProRule" id="PRU00175"/>
    </source>
</evidence>
<keyword evidence="3" id="KW-0862">Zinc</keyword>
<name>T1J8S7_STRMM</name>
<feature type="domain" description="RING-type" evidence="5">
    <location>
        <begin position="71"/>
        <end position="112"/>
    </location>
</feature>
<dbReference type="HOGENOM" id="CLU_2040993_0_0_1"/>
<dbReference type="eggNOG" id="KOG0800">
    <property type="taxonomic scope" value="Eukaryota"/>
</dbReference>
<dbReference type="Gene3D" id="3.30.40.10">
    <property type="entry name" value="Zinc/RING finger domain, C3HC4 (zinc finger)"/>
    <property type="match status" value="1"/>
</dbReference>
<dbReference type="STRING" id="126957.T1J8S7"/>
<reference evidence="6" key="2">
    <citation type="submission" date="2015-02" db="UniProtKB">
        <authorList>
            <consortium name="EnsemblMetazoa"/>
        </authorList>
    </citation>
    <scope>IDENTIFICATION</scope>
</reference>
<evidence type="ECO:0000256" key="2">
    <source>
        <dbReference type="ARBA" id="ARBA00022771"/>
    </source>
</evidence>
<dbReference type="InterPro" id="IPR013083">
    <property type="entry name" value="Znf_RING/FYVE/PHD"/>
</dbReference>
<accession>T1J8S7</accession>
<evidence type="ECO:0000259" key="5">
    <source>
        <dbReference type="PROSITE" id="PS50089"/>
    </source>
</evidence>
<keyword evidence="2 4" id="KW-0863">Zinc-finger</keyword>
<evidence type="ECO:0000313" key="6">
    <source>
        <dbReference type="EnsemblMetazoa" id="SMAR010115-PA"/>
    </source>
</evidence>
<keyword evidence="7" id="KW-1185">Reference proteome</keyword>
<evidence type="ECO:0000313" key="7">
    <source>
        <dbReference type="Proteomes" id="UP000014500"/>
    </source>
</evidence>
<dbReference type="GO" id="GO:0005634">
    <property type="term" value="C:nucleus"/>
    <property type="evidence" value="ECO:0007669"/>
    <property type="project" value="TreeGrafter"/>
</dbReference>
<dbReference type="OMA" id="VACNICL"/>
<dbReference type="SUPFAM" id="SSF57850">
    <property type="entry name" value="RING/U-box"/>
    <property type="match status" value="1"/>
</dbReference>
<dbReference type="AlphaFoldDB" id="T1J8S7"/>
<dbReference type="InterPro" id="IPR051834">
    <property type="entry name" value="RING_finger_E3_ligase"/>
</dbReference>
<dbReference type="Proteomes" id="UP000014500">
    <property type="component" value="Unassembled WGS sequence"/>
</dbReference>
<proteinExistence type="predicted"/>
<dbReference type="PhylomeDB" id="T1J8S7"/>
<evidence type="ECO:0000256" key="1">
    <source>
        <dbReference type="ARBA" id="ARBA00022723"/>
    </source>
</evidence>
<dbReference type="PANTHER" id="PTHR45931:SF3">
    <property type="entry name" value="RING ZINC FINGER-CONTAINING PROTEIN"/>
    <property type="match status" value="1"/>
</dbReference>
<evidence type="ECO:0000256" key="3">
    <source>
        <dbReference type="ARBA" id="ARBA00022833"/>
    </source>
</evidence>
<dbReference type="PANTHER" id="PTHR45931">
    <property type="entry name" value="SI:CH211-59O9.10"/>
    <property type="match status" value="1"/>
</dbReference>
<dbReference type="PROSITE" id="PS50089">
    <property type="entry name" value="ZF_RING_2"/>
    <property type="match status" value="1"/>
</dbReference>
<dbReference type="EnsemblMetazoa" id="SMAR010115-RA">
    <property type="protein sequence ID" value="SMAR010115-PA"/>
    <property type="gene ID" value="SMAR010115"/>
</dbReference>
<organism evidence="6 7">
    <name type="scientific">Strigamia maritima</name>
    <name type="common">European centipede</name>
    <name type="synonym">Geophilus maritimus</name>
    <dbReference type="NCBI Taxonomy" id="126957"/>
    <lineage>
        <taxon>Eukaryota</taxon>
        <taxon>Metazoa</taxon>
        <taxon>Ecdysozoa</taxon>
        <taxon>Arthropoda</taxon>
        <taxon>Myriapoda</taxon>
        <taxon>Chilopoda</taxon>
        <taxon>Pleurostigmophora</taxon>
        <taxon>Geophilomorpha</taxon>
        <taxon>Linotaeniidae</taxon>
        <taxon>Strigamia</taxon>
    </lineage>
</organism>
<dbReference type="GO" id="GO:0008270">
    <property type="term" value="F:zinc ion binding"/>
    <property type="evidence" value="ECO:0007669"/>
    <property type="project" value="UniProtKB-KW"/>
</dbReference>
<dbReference type="GO" id="GO:0061630">
    <property type="term" value="F:ubiquitin protein ligase activity"/>
    <property type="evidence" value="ECO:0007669"/>
    <property type="project" value="TreeGrafter"/>
</dbReference>
<reference evidence="7" key="1">
    <citation type="submission" date="2011-05" db="EMBL/GenBank/DDBJ databases">
        <authorList>
            <person name="Richards S.R."/>
            <person name="Qu J."/>
            <person name="Jiang H."/>
            <person name="Jhangiani S.N."/>
            <person name="Agravi P."/>
            <person name="Goodspeed R."/>
            <person name="Gross S."/>
            <person name="Mandapat C."/>
            <person name="Jackson L."/>
            <person name="Mathew T."/>
            <person name="Pu L."/>
            <person name="Thornton R."/>
            <person name="Saada N."/>
            <person name="Wilczek-Boney K.B."/>
            <person name="Lee S."/>
            <person name="Kovar C."/>
            <person name="Wu Y."/>
            <person name="Scherer S.E."/>
            <person name="Worley K.C."/>
            <person name="Muzny D.M."/>
            <person name="Gibbs R."/>
        </authorList>
    </citation>
    <scope>NUCLEOTIDE SEQUENCE</scope>
    <source>
        <strain evidence="7">Brora</strain>
    </source>
</reference>
<dbReference type="Pfam" id="PF13639">
    <property type="entry name" value="zf-RING_2"/>
    <property type="match status" value="1"/>
</dbReference>
<dbReference type="EMBL" id="JH431963">
    <property type="status" value="NOT_ANNOTATED_CDS"/>
    <property type="molecule type" value="Genomic_DNA"/>
</dbReference>
<dbReference type="GO" id="GO:0006511">
    <property type="term" value="P:ubiquitin-dependent protein catabolic process"/>
    <property type="evidence" value="ECO:0007669"/>
    <property type="project" value="TreeGrafter"/>
</dbReference>
<sequence>MAEQGDFDLQRFYVDISLDDRILETYRSRFMRMNVRYISFIESSNPQSLTDFNLVPLHSRVLTDDDVEQNCVICLGEQKCKQIVKDLPCKHVFHSECIDYWLVEHYSCPLCRTDLRQNANN</sequence>
<keyword evidence="1" id="KW-0479">Metal-binding</keyword>
<dbReference type="InterPro" id="IPR001841">
    <property type="entry name" value="Znf_RING"/>
</dbReference>